<keyword evidence="1 3" id="KW-0378">Hydrolase</keyword>
<sequence length="314" mass="34145">MHHGVPSMSSAASASTVPVDGAAADLDGFAHRFADVNGARIHYVSGGAGPAIVLLHGWPLTWREWRGIMPAVADAGFTVIAPDLRGLGDSDRPSKGYDKKNVADDIRAIVRELGFETIDLVGTDIGMMVAVAWALHHPTEIRRLVLAESLIPGFGLEELMNPATGGYWHFGFHAQVDLATMLTEGHEAEYLGNNWKMFSPLKGITHEDREEFLRTYGNPDSMRAGFRHYAAMLDDGKANRATFDQKLTMPVLVLNAGLGIPQEQTLGGVELVFANVEHDKVLLAGHAFAADRPDWTADRIIRFLEPAGGRDKDA</sequence>
<dbReference type="AlphaFoldDB" id="A0A502CRL5"/>
<protein>
    <submittedName>
        <fullName evidence="3">Alpha/beta hydrolase</fullName>
    </submittedName>
</protein>
<gene>
    <name evidence="3" type="ORF">EAH84_00740</name>
</gene>
<dbReference type="Proteomes" id="UP000318413">
    <property type="component" value="Unassembled WGS sequence"/>
</dbReference>
<dbReference type="PRINTS" id="PR00111">
    <property type="entry name" value="ABHYDROLASE"/>
</dbReference>
<evidence type="ECO:0000259" key="2">
    <source>
        <dbReference type="Pfam" id="PF00561"/>
    </source>
</evidence>
<dbReference type="EMBL" id="RCZK01000001">
    <property type="protein sequence ID" value="TPG15372.1"/>
    <property type="molecule type" value="Genomic_DNA"/>
</dbReference>
<dbReference type="PANTHER" id="PTHR43329">
    <property type="entry name" value="EPOXIDE HYDROLASE"/>
    <property type="match status" value="1"/>
</dbReference>
<evidence type="ECO:0000313" key="4">
    <source>
        <dbReference type="Proteomes" id="UP000318413"/>
    </source>
</evidence>
<dbReference type="GO" id="GO:0016787">
    <property type="term" value="F:hydrolase activity"/>
    <property type="evidence" value="ECO:0007669"/>
    <property type="project" value="UniProtKB-KW"/>
</dbReference>
<dbReference type="SUPFAM" id="SSF53474">
    <property type="entry name" value="alpha/beta-Hydrolases"/>
    <property type="match status" value="1"/>
</dbReference>
<dbReference type="Gene3D" id="3.40.50.1820">
    <property type="entry name" value="alpha/beta hydrolase"/>
    <property type="match status" value="1"/>
</dbReference>
<dbReference type="OrthoDB" id="9812774at2"/>
<evidence type="ECO:0000256" key="1">
    <source>
        <dbReference type="ARBA" id="ARBA00022801"/>
    </source>
</evidence>
<reference evidence="3 4" key="1">
    <citation type="journal article" date="2019" name="Environ. Microbiol.">
        <title>Species interactions and distinct microbial communities in high Arctic permafrost affected cryosols are associated with the CH4 and CO2 gas fluxes.</title>
        <authorList>
            <person name="Altshuler I."/>
            <person name="Hamel J."/>
            <person name="Turney S."/>
            <person name="Magnuson E."/>
            <person name="Levesque R."/>
            <person name="Greer C."/>
            <person name="Whyte L.G."/>
        </authorList>
    </citation>
    <scope>NUCLEOTIDE SEQUENCE [LARGE SCALE GENOMIC DNA]</scope>
    <source>
        <strain evidence="3 4">S5.1</strain>
    </source>
</reference>
<proteinExistence type="predicted"/>
<evidence type="ECO:0000313" key="3">
    <source>
        <dbReference type="EMBL" id="TPG15372.1"/>
    </source>
</evidence>
<dbReference type="Pfam" id="PF00561">
    <property type="entry name" value="Abhydrolase_1"/>
    <property type="match status" value="1"/>
</dbReference>
<name>A0A502CRL5_9SPHN</name>
<dbReference type="InterPro" id="IPR000073">
    <property type="entry name" value="AB_hydrolase_1"/>
</dbReference>
<organism evidence="3 4">
    <name type="scientific">Sphingomonas oligophenolica</name>
    <dbReference type="NCBI Taxonomy" id="301154"/>
    <lineage>
        <taxon>Bacteria</taxon>
        <taxon>Pseudomonadati</taxon>
        <taxon>Pseudomonadota</taxon>
        <taxon>Alphaproteobacteria</taxon>
        <taxon>Sphingomonadales</taxon>
        <taxon>Sphingomonadaceae</taxon>
        <taxon>Sphingomonas</taxon>
    </lineage>
</organism>
<comment type="caution">
    <text evidence="3">The sequence shown here is derived from an EMBL/GenBank/DDBJ whole genome shotgun (WGS) entry which is preliminary data.</text>
</comment>
<dbReference type="PRINTS" id="PR00412">
    <property type="entry name" value="EPOXHYDRLASE"/>
</dbReference>
<feature type="domain" description="AB hydrolase-1" evidence="2">
    <location>
        <begin position="50"/>
        <end position="160"/>
    </location>
</feature>
<dbReference type="InterPro" id="IPR029058">
    <property type="entry name" value="AB_hydrolase_fold"/>
</dbReference>
<accession>A0A502CRL5</accession>
<keyword evidence="4" id="KW-1185">Reference proteome</keyword>
<dbReference type="InterPro" id="IPR000639">
    <property type="entry name" value="Epox_hydrolase-like"/>
</dbReference>